<dbReference type="SUPFAM" id="SSF53335">
    <property type="entry name" value="S-adenosyl-L-methionine-dependent methyltransferases"/>
    <property type="match status" value="1"/>
</dbReference>
<reference evidence="2 3" key="1">
    <citation type="submission" date="2016-10" db="EMBL/GenBank/DDBJ databases">
        <authorList>
            <person name="de Groot N.N."/>
        </authorList>
    </citation>
    <scope>NUCLEOTIDE SEQUENCE [LARGE SCALE GENOMIC DNA]</scope>
    <source>
        <strain evidence="2 3">DSM 44778</strain>
    </source>
</reference>
<dbReference type="GO" id="GO:0032259">
    <property type="term" value="P:methylation"/>
    <property type="evidence" value="ECO:0007669"/>
    <property type="project" value="UniProtKB-KW"/>
</dbReference>
<keyword evidence="2" id="KW-0808">Transferase</keyword>
<evidence type="ECO:0000313" key="2">
    <source>
        <dbReference type="EMBL" id="SFI87396.1"/>
    </source>
</evidence>
<dbReference type="Gene3D" id="3.40.50.150">
    <property type="entry name" value="Vaccinia Virus protein VP39"/>
    <property type="match status" value="1"/>
</dbReference>
<organism evidence="2 3">
    <name type="scientific">Thermoflavimicrobium dichotomicum</name>
    <dbReference type="NCBI Taxonomy" id="46223"/>
    <lineage>
        <taxon>Bacteria</taxon>
        <taxon>Bacillati</taxon>
        <taxon>Bacillota</taxon>
        <taxon>Bacilli</taxon>
        <taxon>Bacillales</taxon>
        <taxon>Thermoactinomycetaceae</taxon>
        <taxon>Thermoflavimicrobium</taxon>
    </lineage>
</organism>
<gene>
    <name evidence="2" type="ORF">SAMN05421852_102298</name>
</gene>
<protein>
    <submittedName>
        <fullName evidence="2">Methyltransferase domain-containing protein</fullName>
    </submittedName>
</protein>
<dbReference type="STRING" id="46223.SAMN05421852_102298"/>
<dbReference type="Pfam" id="PF13649">
    <property type="entry name" value="Methyltransf_25"/>
    <property type="match status" value="1"/>
</dbReference>
<dbReference type="OrthoDB" id="9811589at2"/>
<evidence type="ECO:0000313" key="3">
    <source>
        <dbReference type="Proteomes" id="UP000199545"/>
    </source>
</evidence>
<evidence type="ECO:0000259" key="1">
    <source>
        <dbReference type="Pfam" id="PF13649"/>
    </source>
</evidence>
<dbReference type="PANTHER" id="PTHR43591">
    <property type="entry name" value="METHYLTRANSFERASE"/>
    <property type="match status" value="1"/>
</dbReference>
<accession>A0A1I3LSH2</accession>
<feature type="domain" description="Methyltransferase" evidence="1">
    <location>
        <begin position="45"/>
        <end position="141"/>
    </location>
</feature>
<dbReference type="AlphaFoldDB" id="A0A1I3LSH2"/>
<keyword evidence="2" id="KW-0489">Methyltransferase</keyword>
<dbReference type="InterPro" id="IPR041698">
    <property type="entry name" value="Methyltransf_25"/>
</dbReference>
<dbReference type="RefSeq" id="WP_093228129.1">
    <property type="nucleotide sequence ID" value="NZ_FORR01000002.1"/>
</dbReference>
<dbReference type="CDD" id="cd02440">
    <property type="entry name" value="AdoMet_MTases"/>
    <property type="match status" value="1"/>
</dbReference>
<dbReference type="Proteomes" id="UP000199545">
    <property type="component" value="Unassembled WGS sequence"/>
</dbReference>
<dbReference type="PANTHER" id="PTHR43591:SF110">
    <property type="entry name" value="RHODANESE DOMAIN-CONTAINING PROTEIN"/>
    <property type="match status" value="1"/>
</dbReference>
<sequence length="246" mass="29171">MNPEWYEQSFGEDYLIVYRHRNRAMATQEMQQVIQWLELTPSDHILDLCCGTGRHSITLAKQNLHVVGLDLSNTLLQRANQLTQQEGLNIPFVHGDMRQLPFVDDSFDVVLNLFTSFGYFREDDENQQVLREIVRVLRPEGRFLIDFLNREAVIRQLVPESEREEEGVWIREVRWIDGDFVHKTIWIRDDRGERRYEERVKMYTYEKMVDMMTQAGMSVTASYGSFRGEPYQKDSKRMIIVGKVRK</sequence>
<keyword evidence="3" id="KW-1185">Reference proteome</keyword>
<dbReference type="InterPro" id="IPR029063">
    <property type="entry name" value="SAM-dependent_MTases_sf"/>
</dbReference>
<dbReference type="GO" id="GO:0008168">
    <property type="term" value="F:methyltransferase activity"/>
    <property type="evidence" value="ECO:0007669"/>
    <property type="project" value="UniProtKB-KW"/>
</dbReference>
<dbReference type="EMBL" id="FORR01000002">
    <property type="protein sequence ID" value="SFI87396.1"/>
    <property type="molecule type" value="Genomic_DNA"/>
</dbReference>
<proteinExistence type="predicted"/>
<name>A0A1I3LSH2_9BACL</name>
<dbReference type="Gene3D" id="2.20.25.110">
    <property type="entry name" value="S-adenosyl-L-methionine-dependent methyltransferases"/>
    <property type="match status" value="1"/>
</dbReference>